<dbReference type="NCBIfam" id="NF008899">
    <property type="entry name" value="PRK12266.1"/>
    <property type="match status" value="1"/>
</dbReference>
<protein>
    <recommendedName>
        <fullName evidence="6">Glycerol-3-phosphate dehydrogenase</fullName>
        <ecNumber evidence="6">1.1.5.3</ecNumber>
    </recommendedName>
</protein>
<evidence type="ECO:0000259" key="7">
    <source>
        <dbReference type="Pfam" id="PF01266"/>
    </source>
</evidence>
<dbReference type="PROSITE" id="PS00977">
    <property type="entry name" value="FAD_G3PDH_1"/>
    <property type="match status" value="1"/>
</dbReference>
<comment type="cofactor">
    <cofactor evidence="1 6">
        <name>FAD</name>
        <dbReference type="ChEBI" id="CHEBI:57692"/>
    </cofactor>
</comment>
<dbReference type="PANTHER" id="PTHR11985:SF15">
    <property type="entry name" value="GLYCEROL-3-PHOSPHATE DEHYDROGENASE, MITOCHONDRIAL"/>
    <property type="match status" value="1"/>
</dbReference>
<dbReference type="Gene3D" id="1.10.8.870">
    <property type="entry name" value="Alpha-glycerophosphate oxidase, cap domain"/>
    <property type="match status" value="1"/>
</dbReference>
<dbReference type="GO" id="GO:0046168">
    <property type="term" value="P:glycerol-3-phosphate catabolic process"/>
    <property type="evidence" value="ECO:0007669"/>
    <property type="project" value="TreeGrafter"/>
</dbReference>
<dbReference type="InterPro" id="IPR038299">
    <property type="entry name" value="DAO_C_sf"/>
</dbReference>
<proteinExistence type="inferred from homology"/>
<keyword evidence="3 6" id="KW-0285">Flavoprotein</keyword>
<evidence type="ECO:0000256" key="3">
    <source>
        <dbReference type="ARBA" id="ARBA00022630"/>
    </source>
</evidence>
<comment type="caution">
    <text evidence="8">The sequence shown here is derived from an EMBL/GenBank/DDBJ whole genome shotgun (WGS) entry which is preliminary data.</text>
</comment>
<dbReference type="NCBIfam" id="NF009906">
    <property type="entry name" value="PRK13369.1"/>
    <property type="match status" value="1"/>
</dbReference>
<organism evidence="8 9">
    <name type="scientific">Aurantiacibacter zhengii</name>
    <dbReference type="NCBI Taxonomy" id="2307003"/>
    <lineage>
        <taxon>Bacteria</taxon>
        <taxon>Pseudomonadati</taxon>
        <taxon>Pseudomonadota</taxon>
        <taxon>Alphaproteobacteria</taxon>
        <taxon>Sphingomonadales</taxon>
        <taxon>Erythrobacteraceae</taxon>
        <taxon>Aurantiacibacter</taxon>
    </lineage>
</organism>
<dbReference type="EMBL" id="QXFL01000004">
    <property type="protein sequence ID" value="RIV85761.1"/>
    <property type="molecule type" value="Genomic_DNA"/>
</dbReference>
<dbReference type="InterPro" id="IPR036188">
    <property type="entry name" value="FAD/NAD-bd_sf"/>
</dbReference>
<dbReference type="GO" id="GO:0009331">
    <property type="term" value="C:glycerol-3-phosphate dehydrogenase (FAD) complex"/>
    <property type="evidence" value="ECO:0007669"/>
    <property type="project" value="UniProtKB-UniRule"/>
</dbReference>
<dbReference type="Proteomes" id="UP000286576">
    <property type="component" value="Unassembled WGS sequence"/>
</dbReference>
<dbReference type="RefSeq" id="WP_119586952.1">
    <property type="nucleotide sequence ID" value="NZ_CAWODQ010000024.1"/>
</dbReference>
<dbReference type="PROSITE" id="PS00978">
    <property type="entry name" value="FAD_G3PDH_2"/>
    <property type="match status" value="1"/>
</dbReference>
<evidence type="ECO:0000256" key="6">
    <source>
        <dbReference type="RuleBase" id="RU361217"/>
    </source>
</evidence>
<gene>
    <name evidence="8" type="ORF">D2V07_10545</name>
</gene>
<evidence type="ECO:0000256" key="5">
    <source>
        <dbReference type="ARBA" id="ARBA00023002"/>
    </source>
</evidence>
<dbReference type="InterPro" id="IPR000447">
    <property type="entry name" value="G3P_DH_FAD-dep"/>
</dbReference>
<dbReference type="OrthoDB" id="9766796at2"/>
<dbReference type="Gene3D" id="6.10.250.1890">
    <property type="match status" value="1"/>
</dbReference>
<dbReference type="PRINTS" id="PR01001">
    <property type="entry name" value="FADG3PDH"/>
</dbReference>
<evidence type="ECO:0000256" key="2">
    <source>
        <dbReference type="ARBA" id="ARBA00007330"/>
    </source>
</evidence>
<evidence type="ECO:0000313" key="9">
    <source>
        <dbReference type="Proteomes" id="UP000286576"/>
    </source>
</evidence>
<dbReference type="Pfam" id="PF01266">
    <property type="entry name" value="DAO"/>
    <property type="match status" value="1"/>
</dbReference>
<reference evidence="8 9" key="1">
    <citation type="submission" date="2018-08" db="EMBL/GenBank/DDBJ databases">
        <title>Erythrobacter zhengii sp.nov., a bacterium isolated from deep-sea sediment.</title>
        <authorList>
            <person name="Fang C."/>
            <person name="Wu Y.-H."/>
            <person name="Sun C."/>
            <person name="Wang H."/>
            <person name="Cheng H."/>
            <person name="Meng F.-X."/>
            <person name="Wang C.-S."/>
            <person name="Xu X.-W."/>
        </authorList>
    </citation>
    <scope>NUCLEOTIDE SEQUENCE [LARGE SCALE GENOMIC DNA]</scope>
    <source>
        <strain evidence="8 9">V18</strain>
    </source>
</reference>
<comment type="catalytic activity">
    <reaction evidence="6">
        <text>a quinone + sn-glycerol 3-phosphate = dihydroxyacetone phosphate + a quinol</text>
        <dbReference type="Rhea" id="RHEA:18977"/>
        <dbReference type="ChEBI" id="CHEBI:24646"/>
        <dbReference type="ChEBI" id="CHEBI:57597"/>
        <dbReference type="ChEBI" id="CHEBI:57642"/>
        <dbReference type="ChEBI" id="CHEBI:132124"/>
        <dbReference type="EC" id="1.1.5.3"/>
    </reaction>
</comment>
<dbReference type="InterPro" id="IPR006076">
    <property type="entry name" value="FAD-dep_OxRdtase"/>
</dbReference>
<evidence type="ECO:0000256" key="4">
    <source>
        <dbReference type="ARBA" id="ARBA00022827"/>
    </source>
</evidence>
<keyword evidence="9" id="KW-1185">Reference proteome</keyword>
<comment type="similarity">
    <text evidence="2 6">Belongs to the FAD-dependent glycerol-3-phosphate dehydrogenase family.</text>
</comment>
<dbReference type="Gene3D" id="3.30.9.10">
    <property type="entry name" value="D-Amino Acid Oxidase, subunit A, domain 2"/>
    <property type="match status" value="1"/>
</dbReference>
<name>A0A418NRP0_9SPHN</name>
<evidence type="ECO:0000256" key="1">
    <source>
        <dbReference type="ARBA" id="ARBA00001974"/>
    </source>
</evidence>
<dbReference type="EC" id="1.1.5.3" evidence="6"/>
<evidence type="ECO:0000313" key="8">
    <source>
        <dbReference type="EMBL" id="RIV85761.1"/>
    </source>
</evidence>
<accession>A0A418NRP0</accession>
<keyword evidence="4" id="KW-0274">FAD</keyword>
<dbReference type="SUPFAM" id="SSF51905">
    <property type="entry name" value="FAD/NAD(P)-binding domain"/>
    <property type="match status" value="1"/>
</dbReference>
<dbReference type="Gene3D" id="3.50.50.60">
    <property type="entry name" value="FAD/NAD(P)-binding domain"/>
    <property type="match status" value="1"/>
</dbReference>
<keyword evidence="5 6" id="KW-0560">Oxidoreductase</keyword>
<feature type="domain" description="FAD dependent oxidoreductase" evidence="7">
    <location>
        <begin position="11"/>
        <end position="347"/>
    </location>
</feature>
<dbReference type="PANTHER" id="PTHR11985">
    <property type="entry name" value="GLYCEROL-3-PHOSPHATE DEHYDROGENASE"/>
    <property type="match status" value="1"/>
</dbReference>
<dbReference type="GO" id="GO:0004368">
    <property type="term" value="F:glycerol-3-phosphate dehydrogenase (quinone) activity"/>
    <property type="evidence" value="ECO:0007669"/>
    <property type="project" value="UniProtKB-EC"/>
</dbReference>
<dbReference type="AlphaFoldDB" id="A0A418NRP0"/>
<sequence>MPETPITQPFDLIVIGGGVNGAGVARDAAGRGASVLLLEKGDLASGTSSKSTKLVHGGLRYLEYYEFALVREALGERETLWSIAPHIIWPMRFVLPVTKSMRPKWMLRAGLFLYDHIGGKGSLKKTRSVDLRKHRAGGSLEGQYTHAFEYSDGWVDDARLVVLNALDAAAHGAQIRTRTPVTAARREGDLWHVEAGGETFHAHALVNAAGPGADDVARLVGENPAYGIRRVRGSHIVVPKLFDHDCAYILQQPDTRICFAIPWENDYTLVGTTDADHPGSLDHIKASADEIRYLCDAVNRYFAADVTPDDVVHTYAGVRALVDDGSGRPEAASRGYELALSDQGRGAPVLGIYGGKITSYRHVAEDALDRLAERLPLLKGKHWTASTPLPGGDFDKQAQPYLFEVLGEDYPFLSHRDVVRIGRAYGTLAWDWLGDAKSWDHLGRAFGGGLTLAEVSYLRDREWAQTSEDILWRRSKLGLHLSATEQGALAEFMGG</sequence>